<keyword evidence="2" id="KW-1185">Reference proteome</keyword>
<proteinExistence type="predicted"/>
<dbReference type="EMBL" id="JBBNAE010000001">
    <property type="protein sequence ID" value="KAK9154376.1"/>
    <property type="molecule type" value="Genomic_DNA"/>
</dbReference>
<reference evidence="1 2" key="1">
    <citation type="submission" date="2024-01" db="EMBL/GenBank/DDBJ databases">
        <title>Genome assemblies of Stephania.</title>
        <authorList>
            <person name="Yang L."/>
        </authorList>
    </citation>
    <scope>NUCLEOTIDE SEQUENCE [LARGE SCALE GENOMIC DNA]</scope>
    <source>
        <strain evidence="1">QJT</strain>
        <tissue evidence="1">Leaf</tissue>
    </source>
</reference>
<sequence>MNLFFWDHVIPLKNVSNVITGGNMVGVVLEELDRLNKLESMSKLSMWGLGHSRPPT</sequence>
<comment type="caution">
    <text evidence="1">The sequence shown here is derived from an EMBL/GenBank/DDBJ whole genome shotgun (WGS) entry which is preliminary data.</text>
</comment>
<evidence type="ECO:0000313" key="2">
    <source>
        <dbReference type="Proteomes" id="UP001417504"/>
    </source>
</evidence>
<protein>
    <submittedName>
        <fullName evidence="1">Uncharacterized protein</fullName>
    </submittedName>
</protein>
<name>A0AAP0PVH2_9MAGN</name>
<dbReference type="Proteomes" id="UP001417504">
    <property type="component" value="Unassembled WGS sequence"/>
</dbReference>
<dbReference type="AlphaFoldDB" id="A0AAP0PVH2"/>
<organism evidence="1 2">
    <name type="scientific">Stephania japonica</name>
    <dbReference type="NCBI Taxonomy" id="461633"/>
    <lineage>
        <taxon>Eukaryota</taxon>
        <taxon>Viridiplantae</taxon>
        <taxon>Streptophyta</taxon>
        <taxon>Embryophyta</taxon>
        <taxon>Tracheophyta</taxon>
        <taxon>Spermatophyta</taxon>
        <taxon>Magnoliopsida</taxon>
        <taxon>Ranunculales</taxon>
        <taxon>Menispermaceae</taxon>
        <taxon>Menispermoideae</taxon>
        <taxon>Cissampelideae</taxon>
        <taxon>Stephania</taxon>
    </lineage>
</organism>
<gene>
    <name evidence="1" type="ORF">Sjap_001856</name>
</gene>
<evidence type="ECO:0000313" key="1">
    <source>
        <dbReference type="EMBL" id="KAK9154376.1"/>
    </source>
</evidence>
<accession>A0AAP0PVH2</accession>